<evidence type="ECO:0000256" key="1">
    <source>
        <dbReference type="ARBA" id="ARBA00022801"/>
    </source>
</evidence>
<gene>
    <name evidence="7" type="ORF">FGG12_16540</name>
</gene>
<proteinExistence type="predicted"/>
<reference evidence="7 8" key="1">
    <citation type="submission" date="2019-05" db="EMBL/GenBank/DDBJ databases">
        <title>Whole genome sequence analysis of Cupriavidus campinensis S14E4C strain.</title>
        <authorList>
            <person name="Abbaszade G."/>
            <person name="Szabo A."/>
            <person name="Toumi M."/>
            <person name="Toth E."/>
        </authorList>
    </citation>
    <scope>NUCLEOTIDE SEQUENCE [LARGE SCALE GENOMIC DNA]</scope>
    <source>
        <strain evidence="7 8">S14E4C</strain>
    </source>
</reference>
<comment type="caution">
    <text evidence="7">The sequence shown here is derived from an EMBL/GenBank/DDBJ whole genome shotgun (WGS) entry which is preliminary data.</text>
</comment>
<dbReference type="InterPro" id="IPR016035">
    <property type="entry name" value="Acyl_Trfase/lysoPLipase"/>
</dbReference>
<feature type="compositionally biased region" description="Low complexity" evidence="5">
    <location>
        <begin position="1"/>
        <end position="17"/>
    </location>
</feature>
<name>A0ABY3EL71_9BURK</name>
<dbReference type="PROSITE" id="PS51635">
    <property type="entry name" value="PNPLA"/>
    <property type="match status" value="1"/>
</dbReference>
<dbReference type="Pfam" id="PF01734">
    <property type="entry name" value="Patatin"/>
    <property type="match status" value="1"/>
</dbReference>
<sequence length="490" mass="54471">MRRTTPRLGTPGRPWRPIVRSTASDAPEGAPWGAPAQLPREHGVADKRQQQVKQATKQAVRRELGDQGAPPQDSASTATAARAKRTRAPKRAAVSDHCAPDALPGDGPAHEAYAIRALVLQGGGALGAYQAGVYQGLAEGGIHPNWIAGISIGALNAAVIAGNPPETRVTQLRAFWEYICAQPWLPGLPLELLTETAPTWPEPMRIWFDSLNAARAMIEGQRGFFTPRAIADFWGRGEDPGRASYYDTAPLKATLERFADFDRINHPKEMRVSVGAVNVRTGNFAYFDNTRERLRAEHFMASGALPPGFPAVEIDGEYYWDGGLVSNTPLQEVLTAQPRRDALIFQVDLWSARGKLPHNLLDVAERQKDIQYSSRTRAITDVMREQQNYRRMLSELMALVPVSKRNDPWYQRAADHACDARRNVIQLIYRDKSFEGSAKDYQFGALTMHEHWASGLEDIRDTLKHPKWLAMPGPERPFVTHDVHRGNGDD</sequence>
<feature type="short sequence motif" description="GXSXG" evidence="4">
    <location>
        <begin position="149"/>
        <end position="153"/>
    </location>
</feature>
<keyword evidence="2 4" id="KW-0442">Lipid degradation</keyword>
<dbReference type="EMBL" id="VCIZ01000009">
    <property type="protein sequence ID" value="TSP11698.1"/>
    <property type="molecule type" value="Genomic_DNA"/>
</dbReference>
<dbReference type="SUPFAM" id="SSF52151">
    <property type="entry name" value="FabD/lysophospholipase-like"/>
    <property type="match status" value="1"/>
</dbReference>
<keyword evidence="8" id="KW-1185">Reference proteome</keyword>
<dbReference type="Proteomes" id="UP000318943">
    <property type="component" value="Unassembled WGS sequence"/>
</dbReference>
<protein>
    <submittedName>
        <fullName evidence="7">Patatin-like phospholipase family protein</fullName>
    </submittedName>
</protein>
<evidence type="ECO:0000313" key="7">
    <source>
        <dbReference type="EMBL" id="TSP11698.1"/>
    </source>
</evidence>
<dbReference type="Pfam" id="PF12536">
    <property type="entry name" value="DUF3734"/>
    <property type="match status" value="1"/>
</dbReference>
<evidence type="ECO:0000256" key="3">
    <source>
        <dbReference type="ARBA" id="ARBA00023098"/>
    </source>
</evidence>
<feature type="short sequence motif" description="GXGXXG" evidence="4">
    <location>
        <begin position="122"/>
        <end position="127"/>
    </location>
</feature>
<feature type="compositionally biased region" description="Basic and acidic residues" evidence="5">
    <location>
        <begin position="39"/>
        <end position="49"/>
    </location>
</feature>
<dbReference type="Gene3D" id="3.40.1090.10">
    <property type="entry name" value="Cytosolic phospholipase A2 catalytic domain"/>
    <property type="match status" value="2"/>
</dbReference>
<dbReference type="CDD" id="cd07209">
    <property type="entry name" value="Pat_hypo_Ecoli_Z1214_like"/>
    <property type="match status" value="1"/>
</dbReference>
<evidence type="ECO:0000313" key="8">
    <source>
        <dbReference type="Proteomes" id="UP000318943"/>
    </source>
</evidence>
<feature type="active site" description="Proton acceptor" evidence="4">
    <location>
        <position position="321"/>
    </location>
</feature>
<evidence type="ECO:0000256" key="2">
    <source>
        <dbReference type="ARBA" id="ARBA00022963"/>
    </source>
</evidence>
<dbReference type="InterPro" id="IPR002641">
    <property type="entry name" value="PNPLA_dom"/>
</dbReference>
<organism evidence="7 8">
    <name type="scientific">Cupriavidus campinensis</name>
    <dbReference type="NCBI Taxonomy" id="151783"/>
    <lineage>
        <taxon>Bacteria</taxon>
        <taxon>Pseudomonadati</taxon>
        <taxon>Pseudomonadota</taxon>
        <taxon>Betaproteobacteria</taxon>
        <taxon>Burkholderiales</taxon>
        <taxon>Burkholderiaceae</taxon>
        <taxon>Cupriavidus</taxon>
    </lineage>
</organism>
<evidence type="ECO:0000259" key="6">
    <source>
        <dbReference type="PROSITE" id="PS51635"/>
    </source>
</evidence>
<evidence type="ECO:0000256" key="4">
    <source>
        <dbReference type="PROSITE-ProRule" id="PRU01161"/>
    </source>
</evidence>
<dbReference type="InterPro" id="IPR021095">
    <property type="entry name" value="DUF3734"/>
</dbReference>
<dbReference type="PANTHER" id="PTHR14226:SF57">
    <property type="entry name" value="BLR7027 PROTEIN"/>
    <property type="match status" value="1"/>
</dbReference>
<feature type="domain" description="PNPLA" evidence="6">
    <location>
        <begin position="118"/>
        <end position="334"/>
    </location>
</feature>
<feature type="short sequence motif" description="DGA/G" evidence="4">
    <location>
        <begin position="321"/>
        <end position="323"/>
    </location>
</feature>
<feature type="active site" description="Nucleophile" evidence="4">
    <location>
        <position position="151"/>
    </location>
</feature>
<keyword evidence="3 4" id="KW-0443">Lipid metabolism</keyword>
<feature type="region of interest" description="Disordered" evidence="5">
    <location>
        <begin position="1"/>
        <end position="103"/>
    </location>
</feature>
<evidence type="ECO:0000256" key="5">
    <source>
        <dbReference type="SAM" id="MobiDB-lite"/>
    </source>
</evidence>
<accession>A0ABY3EL71</accession>
<keyword evidence="1 4" id="KW-0378">Hydrolase</keyword>
<dbReference type="PANTHER" id="PTHR14226">
    <property type="entry name" value="NEUROPATHY TARGET ESTERASE/SWISS CHEESE D.MELANOGASTER"/>
    <property type="match status" value="1"/>
</dbReference>
<dbReference type="InterPro" id="IPR050301">
    <property type="entry name" value="NTE"/>
</dbReference>